<dbReference type="Gene3D" id="3.40.630.30">
    <property type="match status" value="1"/>
</dbReference>
<keyword evidence="5" id="KW-1185">Reference proteome</keyword>
<evidence type="ECO:0000259" key="3">
    <source>
        <dbReference type="PROSITE" id="PS51186"/>
    </source>
</evidence>
<evidence type="ECO:0000313" key="5">
    <source>
        <dbReference type="Proteomes" id="UP001596481"/>
    </source>
</evidence>
<dbReference type="PANTHER" id="PTHR10545:SF29">
    <property type="entry name" value="GH14572P-RELATED"/>
    <property type="match status" value="1"/>
</dbReference>
<dbReference type="RefSeq" id="WP_390223122.1">
    <property type="nucleotide sequence ID" value="NZ_JBHTAA010000005.1"/>
</dbReference>
<dbReference type="PROSITE" id="PS51186">
    <property type="entry name" value="GNAT"/>
    <property type="match status" value="1"/>
</dbReference>
<dbReference type="SUPFAM" id="SSF55729">
    <property type="entry name" value="Acyl-CoA N-acyltransferases (Nat)"/>
    <property type="match status" value="1"/>
</dbReference>
<proteinExistence type="predicted"/>
<dbReference type="GO" id="GO:0008080">
    <property type="term" value="F:N-acetyltransferase activity"/>
    <property type="evidence" value="ECO:0007669"/>
    <property type="project" value="UniProtKB-ARBA"/>
</dbReference>
<keyword evidence="2 4" id="KW-0012">Acyltransferase</keyword>
<dbReference type="EC" id="2.3.-.-" evidence="4"/>
<dbReference type="InterPro" id="IPR051016">
    <property type="entry name" value="Diverse_Substrate_AcTransf"/>
</dbReference>
<feature type="domain" description="N-acetyltransferase" evidence="3">
    <location>
        <begin position="1"/>
        <end position="155"/>
    </location>
</feature>
<accession>A0ABD5ZFK6</accession>
<dbReference type="CDD" id="cd04301">
    <property type="entry name" value="NAT_SF"/>
    <property type="match status" value="1"/>
</dbReference>
<evidence type="ECO:0000256" key="1">
    <source>
        <dbReference type="ARBA" id="ARBA00022679"/>
    </source>
</evidence>
<dbReference type="Pfam" id="PF00583">
    <property type="entry name" value="Acetyltransf_1"/>
    <property type="match status" value="1"/>
</dbReference>
<keyword evidence="1 4" id="KW-0808">Transferase</keyword>
<comment type="caution">
    <text evidence="4">The sequence shown here is derived from an EMBL/GenBank/DDBJ whole genome shotgun (WGS) entry which is preliminary data.</text>
</comment>
<evidence type="ECO:0000256" key="2">
    <source>
        <dbReference type="ARBA" id="ARBA00023315"/>
    </source>
</evidence>
<dbReference type="InterPro" id="IPR000182">
    <property type="entry name" value="GNAT_dom"/>
</dbReference>
<dbReference type="InterPro" id="IPR016181">
    <property type="entry name" value="Acyl_CoA_acyltransferase"/>
</dbReference>
<protein>
    <submittedName>
        <fullName evidence="4">GNAT family N-acetyltransferase</fullName>
        <ecNumber evidence="4">2.3.-.-</ecNumber>
    </submittedName>
</protein>
<reference evidence="4 5" key="1">
    <citation type="journal article" date="2019" name="Int. J. Syst. Evol. Microbiol.">
        <title>The Global Catalogue of Microorganisms (GCM) 10K type strain sequencing project: providing services to taxonomists for standard genome sequencing and annotation.</title>
        <authorList>
            <consortium name="The Broad Institute Genomics Platform"/>
            <consortium name="The Broad Institute Genome Sequencing Center for Infectious Disease"/>
            <person name="Wu L."/>
            <person name="Ma J."/>
        </authorList>
    </citation>
    <scope>NUCLEOTIDE SEQUENCE [LARGE SCALE GENOMIC DNA]</scope>
    <source>
        <strain evidence="4 5">DSM 29988</strain>
    </source>
</reference>
<dbReference type="PANTHER" id="PTHR10545">
    <property type="entry name" value="DIAMINE N-ACETYLTRANSFERASE"/>
    <property type="match status" value="1"/>
</dbReference>
<dbReference type="EMBL" id="JBHTAA010000005">
    <property type="protein sequence ID" value="MFC7203787.1"/>
    <property type="molecule type" value="Genomic_DNA"/>
</dbReference>
<name>A0ABD5ZFK6_9EURY</name>
<dbReference type="Proteomes" id="UP001596481">
    <property type="component" value="Unassembled WGS sequence"/>
</dbReference>
<organism evidence="4 5">
    <name type="scientific">Haloferax namakaokahaiae</name>
    <dbReference type="NCBI Taxonomy" id="1748331"/>
    <lineage>
        <taxon>Archaea</taxon>
        <taxon>Methanobacteriati</taxon>
        <taxon>Methanobacteriota</taxon>
        <taxon>Stenosarchaea group</taxon>
        <taxon>Halobacteria</taxon>
        <taxon>Halobacteriales</taxon>
        <taxon>Haloferacaceae</taxon>
        <taxon>Haloferax</taxon>
    </lineage>
</organism>
<dbReference type="AlphaFoldDB" id="A0ABD5ZFK6"/>
<evidence type="ECO:0000313" key="4">
    <source>
        <dbReference type="EMBL" id="MFC7203787.1"/>
    </source>
</evidence>
<sequence>MQLVEATEDDIPVLIDYWYSLATDMEQYGETNEVAYDGVDEVAEDGFHEHFEDENITDYLVEDDGETVGFVTLRIGTHPSRTYERYTHIVNLFVEAEYRSQGYGSEVVERVKELAQANDCDHLKVSCEWHNDGARRFYEDTGFEEKQVTFVQTLE</sequence>
<gene>
    <name evidence="4" type="ORF">ACFQJC_09685</name>
</gene>